<feature type="transmembrane region" description="Helical" evidence="1">
    <location>
        <begin position="142"/>
        <end position="165"/>
    </location>
</feature>
<keyword evidence="1" id="KW-0812">Transmembrane</keyword>
<evidence type="ECO:0000313" key="3">
    <source>
        <dbReference type="Proteomes" id="UP000799770"/>
    </source>
</evidence>
<name>A0A6A5YJ29_9PLEO</name>
<dbReference type="EMBL" id="ML977360">
    <property type="protein sequence ID" value="KAF2106744.1"/>
    <property type="molecule type" value="Genomic_DNA"/>
</dbReference>
<keyword evidence="1" id="KW-0472">Membrane</keyword>
<dbReference type="Proteomes" id="UP000799770">
    <property type="component" value="Unassembled WGS sequence"/>
</dbReference>
<evidence type="ECO:0000313" key="2">
    <source>
        <dbReference type="EMBL" id="KAF2106744.1"/>
    </source>
</evidence>
<dbReference type="OrthoDB" id="3914049at2759"/>
<feature type="transmembrane region" description="Helical" evidence="1">
    <location>
        <begin position="79"/>
        <end position="99"/>
    </location>
</feature>
<protein>
    <recommendedName>
        <fullName evidence="4">MARVEL domain-containing protein</fullName>
    </recommendedName>
</protein>
<evidence type="ECO:0008006" key="4">
    <source>
        <dbReference type="Google" id="ProtNLM"/>
    </source>
</evidence>
<gene>
    <name evidence="2" type="ORF">BDV96DRAFT_654525</name>
</gene>
<reference evidence="2" key="1">
    <citation type="journal article" date="2020" name="Stud. Mycol.">
        <title>101 Dothideomycetes genomes: a test case for predicting lifestyles and emergence of pathogens.</title>
        <authorList>
            <person name="Haridas S."/>
            <person name="Albert R."/>
            <person name="Binder M."/>
            <person name="Bloem J."/>
            <person name="Labutti K."/>
            <person name="Salamov A."/>
            <person name="Andreopoulos B."/>
            <person name="Baker S."/>
            <person name="Barry K."/>
            <person name="Bills G."/>
            <person name="Bluhm B."/>
            <person name="Cannon C."/>
            <person name="Castanera R."/>
            <person name="Culley D."/>
            <person name="Daum C."/>
            <person name="Ezra D."/>
            <person name="Gonzalez J."/>
            <person name="Henrissat B."/>
            <person name="Kuo A."/>
            <person name="Liang C."/>
            <person name="Lipzen A."/>
            <person name="Lutzoni F."/>
            <person name="Magnuson J."/>
            <person name="Mondo S."/>
            <person name="Nolan M."/>
            <person name="Ohm R."/>
            <person name="Pangilinan J."/>
            <person name="Park H.-J."/>
            <person name="Ramirez L."/>
            <person name="Alfaro M."/>
            <person name="Sun H."/>
            <person name="Tritt A."/>
            <person name="Yoshinaga Y."/>
            <person name="Zwiers L.-H."/>
            <person name="Turgeon B."/>
            <person name="Goodwin S."/>
            <person name="Spatafora J."/>
            <person name="Crous P."/>
            <person name="Grigoriev I."/>
        </authorList>
    </citation>
    <scope>NUCLEOTIDE SEQUENCE</scope>
    <source>
        <strain evidence="2">CBS 627.86</strain>
    </source>
</reference>
<evidence type="ECO:0000256" key="1">
    <source>
        <dbReference type="SAM" id="Phobius"/>
    </source>
</evidence>
<keyword evidence="1" id="KW-1133">Transmembrane helix</keyword>
<sequence>MRNFLNVAHEGLLIILSTVALVLGIVYAQQLARAPLYSNTPPRPSRGSLILTYGLLPVLTLFESMVAICLYFTVKASAWYRLILASLLAVGWLIVVVIWGHCHSNAKHDADNPWYDVCYQTKIPIQWATGYPTGVSKGVGSALVAVGALILIWYCAIVSINAVAAHRNRRKGSPRDP</sequence>
<organism evidence="2 3">
    <name type="scientific">Lophiotrema nucula</name>
    <dbReference type="NCBI Taxonomy" id="690887"/>
    <lineage>
        <taxon>Eukaryota</taxon>
        <taxon>Fungi</taxon>
        <taxon>Dikarya</taxon>
        <taxon>Ascomycota</taxon>
        <taxon>Pezizomycotina</taxon>
        <taxon>Dothideomycetes</taxon>
        <taxon>Pleosporomycetidae</taxon>
        <taxon>Pleosporales</taxon>
        <taxon>Lophiotremataceae</taxon>
        <taxon>Lophiotrema</taxon>
    </lineage>
</organism>
<keyword evidence="3" id="KW-1185">Reference proteome</keyword>
<accession>A0A6A5YJ29</accession>
<dbReference type="AlphaFoldDB" id="A0A6A5YJ29"/>
<proteinExistence type="predicted"/>
<feature type="transmembrane region" description="Helical" evidence="1">
    <location>
        <begin position="52"/>
        <end position="72"/>
    </location>
</feature>